<dbReference type="InterPro" id="IPR003737">
    <property type="entry name" value="GlcNAc_PI_deacetylase-related"/>
</dbReference>
<dbReference type="InterPro" id="IPR024078">
    <property type="entry name" value="LmbE-like_dom_sf"/>
</dbReference>
<evidence type="ECO:0000256" key="2">
    <source>
        <dbReference type="ARBA" id="ARBA00012176"/>
    </source>
</evidence>
<evidence type="ECO:0000313" key="5">
    <source>
        <dbReference type="Proteomes" id="UP000182444"/>
    </source>
</evidence>
<dbReference type="GO" id="GO:0000225">
    <property type="term" value="F:N-acetylglucosaminylphosphatidylinositol deacetylase activity"/>
    <property type="evidence" value="ECO:0007669"/>
    <property type="project" value="UniProtKB-EC"/>
</dbReference>
<dbReference type="PANTHER" id="PTHR12993:SF11">
    <property type="entry name" value="N-ACETYLGLUCOSAMINYL-PHOSPHATIDYLINOSITOL DE-N-ACETYLASE"/>
    <property type="match status" value="1"/>
</dbReference>
<proteinExistence type="inferred from homology"/>
<dbReference type="EMBL" id="CP017557">
    <property type="protein sequence ID" value="AOW05773.1"/>
    <property type="molecule type" value="Genomic_DNA"/>
</dbReference>
<dbReference type="VEuPathDB" id="FungiDB:YALI0_E21934g"/>
<protein>
    <recommendedName>
        <fullName evidence="2">N-acetylglucosaminylphosphatidylinositol deacetylase</fullName>
        <ecNumber evidence="2">3.5.1.89</ecNumber>
    </recommendedName>
</protein>
<reference evidence="3 5" key="1">
    <citation type="journal article" date="2016" name="PLoS ONE">
        <title>Sequence Assembly of Yarrowia lipolytica Strain W29/CLIB89 Shows Transposable Element Diversity.</title>
        <authorList>
            <person name="Magnan C."/>
            <person name="Yu J."/>
            <person name="Chang I."/>
            <person name="Jahn E."/>
            <person name="Kanomata Y."/>
            <person name="Wu J."/>
            <person name="Zeller M."/>
            <person name="Oakes M."/>
            <person name="Baldi P."/>
            <person name="Sandmeyer S."/>
        </authorList>
    </citation>
    <scope>NUCLEOTIDE SEQUENCE [LARGE SCALE GENOMIC DNA]</scope>
    <source>
        <strain evidence="3">CLIB89</strain>
        <strain evidence="5">CLIB89(W29)</strain>
    </source>
</reference>
<gene>
    <name evidence="4" type="ORF">B0I71DRAFT_127819</name>
    <name evidence="3" type="ORF">YALI1_E25932g</name>
</gene>
<evidence type="ECO:0000313" key="3">
    <source>
        <dbReference type="EMBL" id="AOW05773.1"/>
    </source>
</evidence>
<evidence type="ECO:0000313" key="6">
    <source>
        <dbReference type="Proteomes" id="UP000256601"/>
    </source>
</evidence>
<dbReference type="GO" id="GO:0016020">
    <property type="term" value="C:membrane"/>
    <property type="evidence" value="ECO:0007669"/>
    <property type="project" value="GOC"/>
</dbReference>
<sequence length="251" mass="28547">MRVGLIVLIIGFLWWTPSWLTKRLNKNHAEPTIIDNHITLLIAHPDDEAMFFGPTLDLLTRKEHKNKVSILCLSTGNDEGLGEIRKSELVESAAIFGVSAEKVHVLDRPELQDGMENEWDRTMVAGVIEEVVPTTQTIVTFDAEGVSGHINHRSVYYGALYYAKENPGVTVWTLESVPVYRKYTAVIDGFVTTLLRSILPSNSRVSTAADYKAYQDARKAMVKAHVSQMKWFRYGWITLSRYMWFNELVRA</sequence>
<dbReference type="Proteomes" id="UP000182444">
    <property type="component" value="Chromosome 1E"/>
</dbReference>
<dbReference type="Proteomes" id="UP000256601">
    <property type="component" value="Unassembled WGS sequence"/>
</dbReference>
<dbReference type="PANTHER" id="PTHR12993">
    <property type="entry name" value="N-ACETYLGLUCOSAMINYL-PHOSPHATIDYLINOSITOL DE-N-ACETYLASE-RELATED"/>
    <property type="match status" value="1"/>
</dbReference>
<dbReference type="EC" id="3.5.1.89" evidence="2"/>
<dbReference type="Gene3D" id="3.40.50.10320">
    <property type="entry name" value="LmbE-like"/>
    <property type="match status" value="1"/>
</dbReference>
<dbReference type="SUPFAM" id="SSF102588">
    <property type="entry name" value="LmbE-like"/>
    <property type="match status" value="1"/>
</dbReference>
<dbReference type="AlphaFoldDB" id="A0A1D8NJH3"/>
<evidence type="ECO:0000313" key="4">
    <source>
        <dbReference type="EMBL" id="RDW28252.1"/>
    </source>
</evidence>
<evidence type="ECO:0000256" key="1">
    <source>
        <dbReference type="ARBA" id="ARBA00006066"/>
    </source>
</evidence>
<dbReference type="UniPathway" id="UPA00196"/>
<dbReference type="eggNOG" id="KOG3332">
    <property type="taxonomic scope" value="Eukaryota"/>
</dbReference>
<comment type="similarity">
    <text evidence="1">Belongs to the PIGL family.</text>
</comment>
<accession>A0A1D8NJH3</accession>
<dbReference type="VEuPathDB" id="FungiDB:YALI1_E25932g"/>
<name>A0A1D8NJH3_YARLL</name>
<dbReference type="GO" id="GO:0006506">
    <property type="term" value="P:GPI anchor biosynthetic process"/>
    <property type="evidence" value="ECO:0007669"/>
    <property type="project" value="UniProtKB-UniPathway"/>
</dbReference>
<dbReference type="KEGG" id="yli:2911962"/>
<organism evidence="3 5">
    <name type="scientific">Yarrowia lipolytica</name>
    <name type="common">Candida lipolytica</name>
    <dbReference type="NCBI Taxonomy" id="4952"/>
    <lineage>
        <taxon>Eukaryota</taxon>
        <taxon>Fungi</taxon>
        <taxon>Dikarya</taxon>
        <taxon>Ascomycota</taxon>
        <taxon>Saccharomycotina</taxon>
        <taxon>Dipodascomycetes</taxon>
        <taxon>Dipodascales</taxon>
        <taxon>Dipodascales incertae sedis</taxon>
        <taxon>Yarrowia</taxon>
    </lineage>
</organism>
<dbReference type="GO" id="GO:0005783">
    <property type="term" value="C:endoplasmic reticulum"/>
    <property type="evidence" value="ECO:0007669"/>
    <property type="project" value="TreeGrafter"/>
</dbReference>
<dbReference type="GeneID" id="2911962"/>
<reference evidence="4 6" key="2">
    <citation type="submission" date="2018-07" db="EMBL/GenBank/DDBJ databases">
        <title>Draft Genome Assemblies for Five Robust Yarrowia lipolytica Strains Exhibiting High Lipid Production and Pentose Sugar Utilization and Sugar Alcohol Secretion from Undetoxified Lignocellulosic Biomass Hydrolysates.</title>
        <authorList>
            <consortium name="DOE Joint Genome Institute"/>
            <person name="Walker C."/>
            <person name="Ryu S."/>
            <person name="Na H."/>
            <person name="Zane M."/>
            <person name="LaButti K."/>
            <person name="Lipzen A."/>
            <person name="Haridas S."/>
            <person name="Barry K."/>
            <person name="Grigoriev I.V."/>
            <person name="Quarterman J."/>
            <person name="Slininger P."/>
            <person name="Dien B."/>
            <person name="Trinh C.T."/>
        </authorList>
    </citation>
    <scope>NUCLEOTIDE SEQUENCE [LARGE SCALE GENOMIC DNA]</scope>
    <source>
        <strain evidence="4 6">YB392</strain>
    </source>
</reference>
<dbReference type="Pfam" id="PF02585">
    <property type="entry name" value="PIG-L"/>
    <property type="match status" value="1"/>
</dbReference>
<dbReference type="OMA" id="YVLESVN"/>
<dbReference type="EMBL" id="KZ858954">
    <property type="protein sequence ID" value="RDW28252.1"/>
    <property type="molecule type" value="Genomic_DNA"/>
</dbReference>